<dbReference type="Pfam" id="PF00903">
    <property type="entry name" value="Glyoxalase"/>
    <property type="match status" value="1"/>
</dbReference>
<feature type="domain" description="VOC" evidence="1">
    <location>
        <begin position="5"/>
        <end position="124"/>
    </location>
</feature>
<dbReference type="InterPro" id="IPR037523">
    <property type="entry name" value="VOC_core"/>
</dbReference>
<dbReference type="InterPro" id="IPR004360">
    <property type="entry name" value="Glyas_Fos-R_dOase_dom"/>
</dbReference>
<gene>
    <name evidence="2" type="ORF">JR050_16135</name>
</gene>
<evidence type="ECO:0000313" key="3">
    <source>
        <dbReference type="Proteomes" id="UP001518925"/>
    </source>
</evidence>
<sequence length="134" mass="15267">MTVLRVGTTYIPVTNVGESADWYVNKLGAVLNYIDADKAILDLANQAFFLVKSRDGQSANFIDYEGKERFSLTFEVDGLEALTKYQQDLMKNEVRVGEIEDRGHAGNNFVFYDIDGNMFDVWSELSPTFKEKYL</sequence>
<comment type="caution">
    <text evidence="2">The sequence shown here is derived from an EMBL/GenBank/DDBJ whole genome shotgun (WGS) entry which is preliminary data.</text>
</comment>
<accession>A0ABS2DL36</accession>
<dbReference type="RefSeq" id="WP_204204553.1">
    <property type="nucleotide sequence ID" value="NZ_JAFELM010000040.1"/>
</dbReference>
<reference evidence="2 3" key="1">
    <citation type="submission" date="2021-02" db="EMBL/GenBank/DDBJ databases">
        <title>Bacillus sp. RD4P76, an endophyte from a halophyte.</title>
        <authorList>
            <person name="Sun J.-Q."/>
        </authorList>
    </citation>
    <scope>NUCLEOTIDE SEQUENCE [LARGE SCALE GENOMIC DNA]</scope>
    <source>
        <strain evidence="2 3">RD4P76</strain>
    </source>
</reference>
<evidence type="ECO:0000259" key="1">
    <source>
        <dbReference type="PROSITE" id="PS51819"/>
    </source>
</evidence>
<evidence type="ECO:0000313" key="2">
    <source>
        <dbReference type="EMBL" id="MBM6619193.1"/>
    </source>
</evidence>
<name>A0ABS2DL36_9BACI</name>
<dbReference type="PROSITE" id="PS51819">
    <property type="entry name" value="VOC"/>
    <property type="match status" value="1"/>
</dbReference>
<dbReference type="EMBL" id="JAFELM010000040">
    <property type="protein sequence ID" value="MBM6619193.1"/>
    <property type="molecule type" value="Genomic_DNA"/>
</dbReference>
<dbReference type="InterPro" id="IPR029068">
    <property type="entry name" value="Glyas_Bleomycin-R_OHBP_Dase"/>
</dbReference>
<dbReference type="Gene3D" id="3.10.180.10">
    <property type="entry name" value="2,3-Dihydroxybiphenyl 1,2-Dioxygenase, domain 1"/>
    <property type="match status" value="1"/>
</dbReference>
<protein>
    <submittedName>
        <fullName evidence="2">VOC family protein</fullName>
    </submittedName>
</protein>
<proteinExistence type="predicted"/>
<keyword evidence="3" id="KW-1185">Reference proteome</keyword>
<organism evidence="2 3">
    <name type="scientific">Bacillus suaedaesalsae</name>
    <dbReference type="NCBI Taxonomy" id="2810349"/>
    <lineage>
        <taxon>Bacteria</taxon>
        <taxon>Bacillati</taxon>
        <taxon>Bacillota</taxon>
        <taxon>Bacilli</taxon>
        <taxon>Bacillales</taxon>
        <taxon>Bacillaceae</taxon>
        <taxon>Bacillus</taxon>
    </lineage>
</organism>
<dbReference type="CDD" id="cd06587">
    <property type="entry name" value="VOC"/>
    <property type="match status" value="1"/>
</dbReference>
<dbReference type="SUPFAM" id="SSF54593">
    <property type="entry name" value="Glyoxalase/Bleomycin resistance protein/Dihydroxybiphenyl dioxygenase"/>
    <property type="match status" value="1"/>
</dbReference>
<dbReference type="Proteomes" id="UP001518925">
    <property type="component" value="Unassembled WGS sequence"/>
</dbReference>